<dbReference type="Gene3D" id="2.60.40.10">
    <property type="entry name" value="Immunoglobulins"/>
    <property type="match status" value="1"/>
</dbReference>
<feature type="compositionally biased region" description="Acidic residues" evidence="1">
    <location>
        <begin position="331"/>
        <end position="347"/>
    </location>
</feature>
<dbReference type="CDD" id="cd00063">
    <property type="entry name" value="FN3"/>
    <property type="match status" value="2"/>
</dbReference>
<dbReference type="InterPro" id="IPR013783">
    <property type="entry name" value="Ig-like_fold"/>
</dbReference>
<evidence type="ECO:0000256" key="1">
    <source>
        <dbReference type="SAM" id="MobiDB-lite"/>
    </source>
</evidence>
<dbReference type="InterPro" id="IPR003961">
    <property type="entry name" value="FN3_dom"/>
</dbReference>
<dbReference type="OrthoDB" id="6287674at2759"/>
<comment type="caution">
    <text evidence="3">The sequence shown here is derived from an EMBL/GenBank/DDBJ whole genome shotgun (WGS) entry which is preliminary data.</text>
</comment>
<feature type="compositionally biased region" description="Polar residues" evidence="1">
    <location>
        <begin position="110"/>
        <end position="120"/>
    </location>
</feature>
<gene>
    <name evidence="3" type="ORF">PXEA_LOCUS29058</name>
</gene>
<dbReference type="InterPro" id="IPR036116">
    <property type="entry name" value="FN3_sf"/>
</dbReference>
<reference evidence="3" key="1">
    <citation type="submission" date="2018-11" db="EMBL/GenBank/DDBJ databases">
        <authorList>
            <consortium name="Pathogen Informatics"/>
        </authorList>
    </citation>
    <scope>NUCLEOTIDE SEQUENCE</scope>
</reference>
<evidence type="ECO:0000259" key="2">
    <source>
        <dbReference type="PROSITE" id="PS50853"/>
    </source>
</evidence>
<dbReference type="EMBL" id="CAAALY010250246">
    <property type="protein sequence ID" value="VEL35618.1"/>
    <property type="molecule type" value="Genomic_DNA"/>
</dbReference>
<feature type="region of interest" description="Disordered" evidence="1">
    <location>
        <begin position="102"/>
        <end position="123"/>
    </location>
</feature>
<feature type="domain" description="Fibronectin type-III" evidence="2">
    <location>
        <begin position="1"/>
        <end position="52"/>
    </location>
</feature>
<dbReference type="SUPFAM" id="SSF49265">
    <property type="entry name" value="Fibronectin type III"/>
    <property type="match status" value="1"/>
</dbReference>
<dbReference type="Proteomes" id="UP000784294">
    <property type="component" value="Unassembled WGS sequence"/>
</dbReference>
<name>A0A3S5CNL6_9PLAT</name>
<evidence type="ECO:0000313" key="3">
    <source>
        <dbReference type="EMBL" id="VEL35618.1"/>
    </source>
</evidence>
<dbReference type="AlphaFoldDB" id="A0A3S5CNL6"/>
<feature type="compositionally biased region" description="Basic residues" evidence="1">
    <location>
        <begin position="870"/>
        <end position="882"/>
    </location>
</feature>
<evidence type="ECO:0000313" key="4">
    <source>
        <dbReference type="Proteomes" id="UP000784294"/>
    </source>
</evidence>
<dbReference type="PROSITE" id="PS50853">
    <property type="entry name" value="FN3"/>
    <property type="match status" value="1"/>
</dbReference>
<proteinExistence type="predicted"/>
<protein>
    <recommendedName>
        <fullName evidence="2">Fibronectin type-III domain-containing protein</fullName>
    </recommendedName>
</protein>
<accession>A0A3S5CNL6</accession>
<feature type="region of interest" description="Disordered" evidence="1">
    <location>
        <begin position="862"/>
        <end position="923"/>
    </location>
</feature>
<keyword evidence="4" id="KW-1185">Reference proteome</keyword>
<sequence>MRRWHTIHQGSEQHHKVTRLQEATHYYFRVYASNTTGSGKYSRILQVTTPRLPPAQVKHSIELSSRIFFLLVPKVTEISSTSCRIDWPAALLPGVFSHHYHHSSHHRQRPTSPNGPQTDSGGKKCLLLRSTTAESIAYILQLALVTPPATVTAADFSANFLGMPVASSGFICLDPVVSSQTEAAGSTHCLAVSGASPTSAGPPVAIVAFRGAETTCRIFGLLPGAEYTVRVCAIRVCRLAGKPSPAGIKMASQPFVLLPKRHSPVEFSAIGGDDLETDEEKEGYEEVEYDTSDLASDEEEETYVEAGYYANVLGDEEEDEEQNKEVNISQEEIEEDQEQGMAEEEQELTAGSLKDFALGQERTCLKNTARRSKTKYSNRSKPCLIRITEIRADSVTSRSEIDSNRLNEKSRKGKRPESSLALAWRAEKQSILQSYQCCHLAGIAFGSIDESVGPFSLNVTFSTKRRSPGALIYSSASLGLSRVSLSSTNIPPATTAGITTTCSDSSTLSSLPFGVFFRLFRFSIYLLPDVCQRLFGSSTSVATAKRSLEIAQLTKATSSPCTTAASSYQQQLLMMLHQHQQQQQHLSGRRVGLAGVQTQPVNDLFADPIELASAPAPRSQTGRARRSGTGHWPSISAYSSSAPIFTYSPTSSASPLSPSSSIASSILPSGVSNAPSAFSDSSWLVLLSTRLSPSGILRRLSTCLWSWLSLSDRQLAFCLVFLFSLATLGMACAINHFLLPPVPLTVSSPASSVPLSIPTSMLPSTSKHTSTLTENSVGASLRAGVGIGIGFGGGLLAAARVAGHHDDQPADRQVGFQFEQHMIRSNPLTQPGFTTAPSLADPHLDSFTSLSPSHSVATFSIDGGFASSPRGRRSTSRPHFLRPRPQLRVTPVDQLHSSRHTKTYENPRRSRVAMFDSPAIHMD</sequence>
<organism evidence="3 4">
    <name type="scientific">Protopolystoma xenopodis</name>
    <dbReference type="NCBI Taxonomy" id="117903"/>
    <lineage>
        <taxon>Eukaryota</taxon>
        <taxon>Metazoa</taxon>
        <taxon>Spiralia</taxon>
        <taxon>Lophotrochozoa</taxon>
        <taxon>Platyhelminthes</taxon>
        <taxon>Monogenea</taxon>
        <taxon>Polyopisthocotylea</taxon>
        <taxon>Polystomatidea</taxon>
        <taxon>Polystomatidae</taxon>
        <taxon>Protopolystoma</taxon>
    </lineage>
</organism>
<feature type="region of interest" description="Disordered" evidence="1">
    <location>
        <begin position="315"/>
        <end position="353"/>
    </location>
</feature>